<evidence type="ECO:0000313" key="3">
    <source>
        <dbReference type="EMBL" id="KAF7133228.1"/>
    </source>
</evidence>
<gene>
    <name evidence="3" type="ORF">RHSIM_Rhsim09G0007900</name>
</gene>
<organism evidence="3 4">
    <name type="scientific">Rhododendron simsii</name>
    <name type="common">Sims's rhododendron</name>
    <dbReference type="NCBI Taxonomy" id="118357"/>
    <lineage>
        <taxon>Eukaryota</taxon>
        <taxon>Viridiplantae</taxon>
        <taxon>Streptophyta</taxon>
        <taxon>Embryophyta</taxon>
        <taxon>Tracheophyta</taxon>
        <taxon>Spermatophyta</taxon>
        <taxon>Magnoliopsida</taxon>
        <taxon>eudicotyledons</taxon>
        <taxon>Gunneridae</taxon>
        <taxon>Pentapetalae</taxon>
        <taxon>asterids</taxon>
        <taxon>Ericales</taxon>
        <taxon>Ericaceae</taxon>
        <taxon>Ericoideae</taxon>
        <taxon>Rhodoreae</taxon>
        <taxon>Rhododendron</taxon>
    </lineage>
</organism>
<feature type="domain" description="Rhodanese" evidence="2">
    <location>
        <begin position="430"/>
        <end position="524"/>
    </location>
</feature>
<dbReference type="InterPro" id="IPR001763">
    <property type="entry name" value="Rhodanese-like_dom"/>
</dbReference>
<dbReference type="InterPro" id="IPR044690">
    <property type="entry name" value="CAS_plant"/>
</dbReference>
<evidence type="ECO:0000313" key="4">
    <source>
        <dbReference type="Proteomes" id="UP000626092"/>
    </source>
</evidence>
<reference evidence="3" key="1">
    <citation type="submission" date="2019-11" db="EMBL/GenBank/DDBJ databases">
        <authorList>
            <person name="Liu Y."/>
            <person name="Hou J."/>
            <person name="Li T.-Q."/>
            <person name="Guan C.-H."/>
            <person name="Wu X."/>
            <person name="Wu H.-Z."/>
            <person name="Ling F."/>
            <person name="Zhang R."/>
            <person name="Shi X.-G."/>
            <person name="Ren J.-P."/>
            <person name="Chen E.-F."/>
            <person name="Sun J.-M."/>
        </authorList>
    </citation>
    <scope>NUCLEOTIDE SEQUENCE</scope>
    <source>
        <strain evidence="3">Adult_tree_wgs_1</strain>
        <tissue evidence="3">Leaves</tissue>
    </source>
</reference>
<sequence length="677" mass="73318">MHATCKDAITDLDVALVRISLHGGLQHLPSFRKACEVRCSAEGRVVLDLSSGNHIQGVSLKTETASLFRSSFVDGREQSGSTCLINVPPFKNELGDSNSEYFGNWSYKMSGINAPHYVGMEDLKFVASSSVSDSLTVDTDPLSSGKTDIQGTLGGVSESISSSVNKGGIDLQNSVDVVTSSITSALKGANEGLDSALSEVISSIDHVGEFADKKFTGFSNDLKEASKKVGAISVEFLRGAIVQIEHSLRQGATYVVSGYGSTKDLLPSEVQNILSLSEDRVTKVLRPVGTALQQVYMGLEVVEKSLGLDPNDPIVNFVLFIGTSATLWGSYWFFTYGGYAGDLSPKSTFELLTGNENVVLIDVRPEARDRKFFQPFLLWDICCHALERDGIPDLRRAARFRYGNVTLPEVDGSVRKLLKSGKDLDDTLTAAVIRNLKIIQDRSKVVILDADGTRSKSIARSLKKLGVKAKGTTLSIHLVDDSNEITGTYFALFDVNVFNTGFGRPYLVQGGFQSWVKEGLRIKELKPETTLTIINEEAEAILEDLNPTPLKVVGYGIGFVAAAYALLEWEKTLQFVGIIGLGQTIFRRIASYEDVDDFKQDVSQLLAPVRLGGQAISWVAGKLETNGMGLPTSPSSSDVQSRVLQAAAKHESQPSDGEENQDSSPNLTTENIDLSEA</sequence>
<dbReference type="Gene3D" id="3.40.250.10">
    <property type="entry name" value="Rhodanese-like domain"/>
    <property type="match status" value="1"/>
</dbReference>
<dbReference type="PANTHER" id="PTHR34209">
    <property type="entry name" value="RHODANESE/CELL CYCLE CONTROL PHOSPHATASE SUPERFAMILY PROTEIN"/>
    <property type="match status" value="1"/>
</dbReference>
<dbReference type="Proteomes" id="UP000626092">
    <property type="component" value="Unassembled WGS sequence"/>
</dbReference>
<dbReference type="EMBL" id="WJXA01000009">
    <property type="protein sequence ID" value="KAF7133228.1"/>
    <property type="molecule type" value="Genomic_DNA"/>
</dbReference>
<dbReference type="AlphaFoldDB" id="A0A834LCK6"/>
<name>A0A834LCK6_RHOSS</name>
<feature type="compositionally biased region" description="Polar residues" evidence="1">
    <location>
        <begin position="662"/>
        <end position="677"/>
    </location>
</feature>
<comment type="caution">
    <text evidence="3">The sequence shown here is derived from an EMBL/GenBank/DDBJ whole genome shotgun (WGS) entry which is preliminary data.</text>
</comment>
<evidence type="ECO:0000259" key="2">
    <source>
        <dbReference type="PROSITE" id="PS50206"/>
    </source>
</evidence>
<dbReference type="PANTHER" id="PTHR34209:SF3">
    <property type="entry name" value="RHODANESE_CELL CYCLE CONTROL PHOSPHATASE SUPERFAMILY PROTEIN"/>
    <property type="match status" value="1"/>
</dbReference>
<proteinExistence type="predicted"/>
<protein>
    <recommendedName>
        <fullName evidence="2">Rhodanese domain-containing protein</fullName>
    </recommendedName>
</protein>
<feature type="compositionally biased region" description="Polar residues" evidence="1">
    <location>
        <begin position="632"/>
        <end position="643"/>
    </location>
</feature>
<dbReference type="GO" id="GO:0009704">
    <property type="term" value="P:de-etiolation"/>
    <property type="evidence" value="ECO:0007669"/>
    <property type="project" value="InterPro"/>
</dbReference>
<dbReference type="OrthoDB" id="551300at2759"/>
<dbReference type="InterPro" id="IPR036873">
    <property type="entry name" value="Rhodanese-like_dom_sf"/>
</dbReference>
<feature type="region of interest" description="Disordered" evidence="1">
    <location>
        <begin position="629"/>
        <end position="677"/>
    </location>
</feature>
<dbReference type="GO" id="GO:0090333">
    <property type="term" value="P:regulation of stomatal closure"/>
    <property type="evidence" value="ECO:0007669"/>
    <property type="project" value="InterPro"/>
</dbReference>
<dbReference type="SUPFAM" id="SSF52821">
    <property type="entry name" value="Rhodanese/Cell cycle control phosphatase"/>
    <property type="match status" value="1"/>
</dbReference>
<dbReference type="PROSITE" id="PS50206">
    <property type="entry name" value="RHODANESE_3"/>
    <property type="match status" value="1"/>
</dbReference>
<accession>A0A834LCK6</accession>
<evidence type="ECO:0000256" key="1">
    <source>
        <dbReference type="SAM" id="MobiDB-lite"/>
    </source>
</evidence>
<keyword evidence="4" id="KW-1185">Reference proteome</keyword>
<dbReference type="GO" id="GO:0071277">
    <property type="term" value="P:cellular response to calcium ion"/>
    <property type="evidence" value="ECO:0007669"/>
    <property type="project" value="InterPro"/>
</dbReference>